<dbReference type="Proteomes" id="UP000596902">
    <property type="component" value="Unassembled WGS sequence"/>
</dbReference>
<evidence type="ECO:0000313" key="2">
    <source>
        <dbReference type="Proteomes" id="UP000596902"/>
    </source>
</evidence>
<accession>A0A8H7AXJ3</accession>
<feature type="non-terminal residue" evidence="1">
    <location>
        <position position="57"/>
    </location>
</feature>
<proteinExistence type="predicted"/>
<name>A0A8H7AXJ3_9PLEO</name>
<reference evidence="1" key="1">
    <citation type="submission" date="2020-01" db="EMBL/GenBank/DDBJ databases">
        <authorList>
            <person name="Feng Z.H.Z."/>
        </authorList>
    </citation>
    <scope>NUCLEOTIDE SEQUENCE</scope>
    <source>
        <strain evidence="1">CBS107.38</strain>
    </source>
</reference>
<comment type="caution">
    <text evidence="1">The sequence shown here is derived from an EMBL/GenBank/DDBJ whole genome shotgun (WGS) entry which is preliminary data.</text>
</comment>
<gene>
    <name evidence="1" type="ORF">GT037_010745</name>
</gene>
<protein>
    <submittedName>
        <fullName evidence="1">Uncharacterized protein</fullName>
    </submittedName>
</protein>
<dbReference type="RefSeq" id="XP_038781562.1">
    <property type="nucleotide sequence ID" value="XM_038935792.1"/>
</dbReference>
<dbReference type="AlphaFoldDB" id="A0A8H7AXJ3"/>
<reference evidence="1" key="2">
    <citation type="submission" date="2020-08" db="EMBL/GenBank/DDBJ databases">
        <title>Draft Genome Sequence of Cumin Blight Pathogen Alternaria burnsii.</title>
        <authorList>
            <person name="Feng Z."/>
        </authorList>
    </citation>
    <scope>NUCLEOTIDE SEQUENCE</scope>
    <source>
        <strain evidence="1">CBS107.38</strain>
    </source>
</reference>
<sequence length="57" mass="6509">IREEVDLPVASVAKDVLRWIDEDQKRGGDEAWCMNLWSTDPVSGAVKPLGERIDWKK</sequence>
<organism evidence="1 2">
    <name type="scientific">Alternaria burnsii</name>
    <dbReference type="NCBI Taxonomy" id="1187904"/>
    <lineage>
        <taxon>Eukaryota</taxon>
        <taxon>Fungi</taxon>
        <taxon>Dikarya</taxon>
        <taxon>Ascomycota</taxon>
        <taxon>Pezizomycotina</taxon>
        <taxon>Dothideomycetes</taxon>
        <taxon>Pleosporomycetidae</taxon>
        <taxon>Pleosporales</taxon>
        <taxon>Pleosporineae</taxon>
        <taxon>Pleosporaceae</taxon>
        <taxon>Alternaria</taxon>
        <taxon>Alternaria sect. Alternaria</taxon>
    </lineage>
</organism>
<dbReference type="GeneID" id="62208970"/>
<keyword evidence="2" id="KW-1185">Reference proteome</keyword>
<evidence type="ECO:0000313" key="1">
    <source>
        <dbReference type="EMBL" id="KAF7671184.1"/>
    </source>
</evidence>
<dbReference type="EMBL" id="JAAABM010000024">
    <property type="protein sequence ID" value="KAF7671184.1"/>
    <property type="molecule type" value="Genomic_DNA"/>
</dbReference>